<evidence type="ECO:0000256" key="2">
    <source>
        <dbReference type="SAM" id="MobiDB-lite"/>
    </source>
</evidence>
<dbReference type="GO" id="GO:0008270">
    <property type="term" value="F:zinc ion binding"/>
    <property type="evidence" value="ECO:0007669"/>
    <property type="project" value="UniProtKB-KW"/>
</dbReference>
<name>A0A7S0ZR64_NOCSC</name>
<evidence type="ECO:0000259" key="4">
    <source>
        <dbReference type="PROSITE" id="PS50157"/>
    </source>
</evidence>
<keyword evidence="1" id="KW-0862">Zinc</keyword>
<keyword evidence="3" id="KW-0732">Signal</keyword>
<feature type="domain" description="C2H2-type" evidence="4">
    <location>
        <begin position="361"/>
        <end position="389"/>
    </location>
</feature>
<evidence type="ECO:0000256" key="3">
    <source>
        <dbReference type="SAM" id="SignalP"/>
    </source>
</evidence>
<reference evidence="5" key="1">
    <citation type="submission" date="2021-01" db="EMBL/GenBank/DDBJ databases">
        <authorList>
            <person name="Corre E."/>
            <person name="Pelletier E."/>
            <person name="Niang G."/>
            <person name="Scheremetjew M."/>
            <person name="Finn R."/>
            <person name="Kale V."/>
            <person name="Holt S."/>
            <person name="Cochrane G."/>
            <person name="Meng A."/>
            <person name="Brown T."/>
            <person name="Cohen L."/>
        </authorList>
    </citation>
    <scope>NUCLEOTIDE SEQUENCE</scope>
</reference>
<feature type="compositionally biased region" description="Polar residues" evidence="2">
    <location>
        <begin position="302"/>
        <end position="338"/>
    </location>
</feature>
<evidence type="ECO:0000256" key="1">
    <source>
        <dbReference type="PROSITE-ProRule" id="PRU00042"/>
    </source>
</evidence>
<dbReference type="PROSITE" id="PS50157">
    <property type="entry name" value="ZINC_FINGER_C2H2_2"/>
    <property type="match status" value="1"/>
</dbReference>
<dbReference type="AlphaFoldDB" id="A0A7S0ZR64"/>
<dbReference type="EMBL" id="HBFQ01004987">
    <property type="protein sequence ID" value="CAD8829144.1"/>
    <property type="molecule type" value="Transcribed_RNA"/>
</dbReference>
<accession>A0A7S0ZR64</accession>
<dbReference type="InterPro" id="IPR013087">
    <property type="entry name" value="Znf_C2H2_type"/>
</dbReference>
<dbReference type="SMART" id="SM00355">
    <property type="entry name" value="ZnF_C2H2"/>
    <property type="match status" value="1"/>
</dbReference>
<protein>
    <recommendedName>
        <fullName evidence="4">C2H2-type domain-containing protein</fullName>
    </recommendedName>
</protein>
<evidence type="ECO:0000313" key="5">
    <source>
        <dbReference type="EMBL" id="CAD8829144.1"/>
    </source>
</evidence>
<gene>
    <name evidence="5" type="ORF">NSCI0253_LOCUS3490</name>
</gene>
<feature type="signal peptide" evidence="3">
    <location>
        <begin position="1"/>
        <end position="18"/>
    </location>
</feature>
<feature type="chain" id="PRO_5030750133" description="C2H2-type domain-containing protein" evidence="3">
    <location>
        <begin position="19"/>
        <end position="394"/>
    </location>
</feature>
<sequence>MILLYDGWWMFLLSLASGFDLPEVLTSVLWISMVLSITVGALAGFRRACGWSGASLCSNAVQYVKLGIVEILEDERVQKALGSFVSAILNRFFFEDGHLAERKFEALPSWIVELLSRVKDEPSFEKLAAQAESHVVALVHDILRNDLIQNAIETCVTEALTADASQLCLKTGVVDALVVAMSNEEFQEGIVSVVIDVAGDLTLKGASKILPQCLGAAGLGNKKNRAPDFRQQLLEKAPGGGGATMPPQSLLAEDSALKRTFQAAKDARWTHPKYMEATILAEKRALNRHFLVEGASRKTSEVDSSFSSVHEGSKGRSTCMASSRRGTPSKRSVAESTESHGSLVRRCLSESLPSVTDGFRFQCPECNQHFQSDRALTVHMAFVHTPVDDAGVWS</sequence>
<feature type="region of interest" description="Disordered" evidence="2">
    <location>
        <begin position="301"/>
        <end position="338"/>
    </location>
</feature>
<organism evidence="5">
    <name type="scientific">Noctiluca scintillans</name>
    <name type="common">Sea sparkle</name>
    <name type="synonym">Red tide dinoflagellate</name>
    <dbReference type="NCBI Taxonomy" id="2966"/>
    <lineage>
        <taxon>Eukaryota</taxon>
        <taxon>Sar</taxon>
        <taxon>Alveolata</taxon>
        <taxon>Dinophyceae</taxon>
        <taxon>Noctilucales</taxon>
        <taxon>Noctilucaceae</taxon>
        <taxon>Noctiluca</taxon>
    </lineage>
</organism>
<keyword evidence="1" id="KW-0479">Metal-binding</keyword>
<keyword evidence="1" id="KW-0863">Zinc-finger</keyword>
<proteinExistence type="predicted"/>
<dbReference type="PROSITE" id="PS00028">
    <property type="entry name" value="ZINC_FINGER_C2H2_1"/>
    <property type="match status" value="1"/>
</dbReference>